<sequence>MTNQIPVLYTEQKTKKVKLWLDGYLVPRPTLNSARLISAGKHEIDVVFYSSIDDIQPGREFETERYLISVEESNLNDQPCPRPSYAVNDPTTKNRPKSAGFVPPRLVPKPEPPPPPLPSTMSSLERHNPNQWGYAGMTTAMKRTAYDDDNENHENHITKISKSSHFIPPTFQKREPIPSERPIEPLIPLPNPQIQPGLINDSLMSRLLNNPRPQETKLSPIKQFPSMSWSAWDEKKSDDEDTDSHPNKPDDNNLPDLTSAKQMYNWQSLVTSAGQLRQANSKTDTSEIMPKFDFDDSSFDAIFDNLES</sequence>
<feature type="region of interest" description="Disordered" evidence="1">
    <location>
        <begin position="209"/>
        <end position="260"/>
    </location>
</feature>
<dbReference type="Pfam" id="PF10382">
    <property type="entry name" value="ZGRF1-like_N"/>
    <property type="match status" value="1"/>
</dbReference>
<dbReference type="GO" id="GO:0005634">
    <property type="term" value="C:nucleus"/>
    <property type="evidence" value="ECO:0007669"/>
    <property type="project" value="TreeGrafter"/>
</dbReference>
<dbReference type="AlphaFoldDB" id="A0A814DNS6"/>
<name>A0A814DNS6_ADIRI</name>
<comment type="caution">
    <text evidence="3">The sequence shown here is derived from an EMBL/GenBank/DDBJ whole genome shotgun (WGS) entry which is preliminary data.</text>
</comment>
<dbReference type="PANTHER" id="PTHR28535">
    <property type="entry name" value="ZINC FINGER GRF-TYPE CONTAINING 1"/>
    <property type="match status" value="1"/>
</dbReference>
<dbReference type="InterPro" id="IPR018838">
    <property type="entry name" value="ZGRF1-like_N"/>
</dbReference>
<dbReference type="EMBL" id="CAJNOR010000608">
    <property type="protein sequence ID" value="CAF0960936.1"/>
    <property type="molecule type" value="Genomic_DNA"/>
</dbReference>
<feature type="compositionally biased region" description="Pro residues" evidence="1">
    <location>
        <begin position="105"/>
        <end position="118"/>
    </location>
</feature>
<feature type="region of interest" description="Disordered" evidence="1">
    <location>
        <begin position="74"/>
        <end position="127"/>
    </location>
</feature>
<feature type="compositionally biased region" description="Basic and acidic residues" evidence="1">
    <location>
        <begin position="232"/>
        <end position="251"/>
    </location>
</feature>
<protein>
    <recommendedName>
        <fullName evidence="2">5'-3' DNA helicase ZGRF1-like N-terminal domain-containing protein</fullName>
    </recommendedName>
</protein>
<dbReference type="GO" id="GO:0035861">
    <property type="term" value="C:site of double-strand break"/>
    <property type="evidence" value="ECO:0007669"/>
    <property type="project" value="TreeGrafter"/>
</dbReference>
<gene>
    <name evidence="3" type="ORF">XAT740_LOCUS11175</name>
</gene>
<evidence type="ECO:0000256" key="1">
    <source>
        <dbReference type="SAM" id="MobiDB-lite"/>
    </source>
</evidence>
<reference evidence="3" key="1">
    <citation type="submission" date="2021-02" db="EMBL/GenBank/DDBJ databases">
        <authorList>
            <person name="Nowell W R."/>
        </authorList>
    </citation>
    <scope>NUCLEOTIDE SEQUENCE</scope>
</reference>
<proteinExistence type="predicted"/>
<evidence type="ECO:0000259" key="2">
    <source>
        <dbReference type="Pfam" id="PF10382"/>
    </source>
</evidence>
<dbReference type="Proteomes" id="UP000663828">
    <property type="component" value="Unassembled WGS sequence"/>
</dbReference>
<accession>A0A814DNS6</accession>
<evidence type="ECO:0000313" key="4">
    <source>
        <dbReference type="Proteomes" id="UP000663828"/>
    </source>
</evidence>
<dbReference type="PANTHER" id="PTHR28535:SF1">
    <property type="entry name" value="PROTEIN ZGRF1"/>
    <property type="match status" value="1"/>
</dbReference>
<dbReference type="GO" id="GO:0006302">
    <property type="term" value="P:double-strand break repair"/>
    <property type="evidence" value="ECO:0007669"/>
    <property type="project" value="TreeGrafter"/>
</dbReference>
<evidence type="ECO:0000313" key="3">
    <source>
        <dbReference type="EMBL" id="CAF0960936.1"/>
    </source>
</evidence>
<dbReference type="InterPro" id="IPR052800">
    <property type="entry name" value="DNA_Repair_Helicase_ZGRF1"/>
</dbReference>
<organism evidence="3 4">
    <name type="scientific">Adineta ricciae</name>
    <name type="common">Rotifer</name>
    <dbReference type="NCBI Taxonomy" id="249248"/>
    <lineage>
        <taxon>Eukaryota</taxon>
        <taxon>Metazoa</taxon>
        <taxon>Spiralia</taxon>
        <taxon>Gnathifera</taxon>
        <taxon>Rotifera</taxon>
        <taxon>Eurotatoria</taxon>
        <taxon>Bdelloidea</taxon>
        <taxon>Adinetida</taxon>
        <taxon>Adinetidae</taxon>
        <taxon>Adineta</taxon>
    </lineage>
</organism>
<keyword evidence="4" id="KW-1185">Reference proteome</keyword>
<feature type="domain" description="5'-3' DNA helicase ZGRF1-like N-terminal" evidence="2">
    <location>
        <begin position="7"/>
        <end position="74"/>
    </location>
</feature>